<keyword evidence="1" id="KW-0614">Plasmid</keyword>
<gene>
    <name evidence="1" type="ORF">DK843_22705</name>
</gene>
<evidence type="ECO:0000313" key="2">
    <source>
        <dbReference type="Proteomes" id="UP000252038"/>
    </source>
</evidence>
<proteinExistence type="predicted"/>
<name>A0A344UPG4_9NEIS</name>
<geneLocation type="plasmid" evidence="1 2">
    <name>unnamed</name>
</geneLocation>
<dbReference type="Proteomes" id="UP000252038">
    <property type="component" value="Plasmid unnamed"/>
</dbReference>
<reference evidence="1 2" key="1">
    <citation type="submission" date="2018-05" db="EMBL/GenBank/DDBJ databases">
        <title>Genome sequencing, assembly and analysis of the novel insecticidal bacterium, Chromobacterium phragmitis.</title>
        <authorList>
            <person name="Sparks M.E."/>
            <person name="Blackburn M.B."/>
            <person name="Gundersen-Rindal D.E."/>
        </authorList>
    </citation>
    <scope>NUCLEOTIDE SEQUENCE [LARGE SCALE GENOMIC DNA]</scope>
    <source>
        <strain evidence="1">IIBBL 274-1</strain>
        <plasmid evidence="1 2">unnamed</plasmid>
    </source>
</reference>
<evidence type="ECO:0000313" key="1">
    <source>
        <dbReference type="EMBL" id="AXE37162.1"/>
    </source>
</evidence>
<dbReference type="RefSeq" id="WP_114074596.1">
    <property type="nucleotide sequence ID" value="NZ_CP029555.1"/>
</dbReference>
<accession>A0A344UPG4</accession>
<dbReference type="AlphaFoldDB" id="A0A344UPG4"/>
<dbReference type="KEGG" id="chrb:DK843_22705"/>
<protein>
    <submittedName>
        <fullName evidence="1">Uncharacterized protein</fullName>
    </submittedName>
</protein>
<sequence>MSKRKQYDPNKIQRLHRGASNLASVLIRHVVDPLPADKLLAITMAVHSALEEHRPGRWCSYAFRVLCHYGRAAEWLGAACHFPGLHADAVRARACCRRIVSADDGVPVITEADYQVLREVALHLLDLLERGNIGVGMLAKAEDASRQVYHTEVIKQYARIAPPTRRLLLDVLAGARLRDVAPQLGVSEAEVSEAVREVALMAHGLINDSLIPMPANMALMRKHADRYLGKLAEMEAELSPQRAAA</sequence>
<dbReference type="EMBL" id="CP029555">
    <property type="protein sequence ID" value="AXE37162.1"/>
    <property type="molecule type" value="Genomic_DNA"/>
</dbReference>
<organism evidence="1 2">
    <name type="scientific">Chromobacterium phragmitis</name>
    <dbReference type="NCBI Taxonomy" id="2202141"/>
    <lineage>
        <taxon>Bacteria</taxon>
        <taxon>Pseudomonadati</taxon>
        <taxon>Pseudomonadota</taxon>
        <taxon>Betaproteobacteria</taxon>
        <taxon>Neisseriales</taxon>
        <taxon>Chromobacteriaceae</taxon>
        <taxon>Chromobacterium</taxon>
    </lineage>
</organism>